<dbReference type="OrthoDB" id="1491023at2"/>
<dbReference type="Proteomes" id="UP000195953">
    <property type="component" value="Chromosome 1"/>
</dbReference>
<dbReference type="AlphaFoldDB" id="A0A1Y6HIP3"/>
<dbReference type="EMBL" id="LT853882">
    <property type="protein sequence ID" value="SMQ99346.1"/>
    <property type="molecule type" value="Genomic_DNA"/>
</dbReference>
<dbReference type="RefSeq" id="WP_156775353.1">
    <property type="nucleotide sequence ID" value="NZ_CP016830.1"/>
</dbReference>
<evidence type="ECO:0000313" key="3">
    <source>
        <dbReference type="Proteomes" id="UP000195877"/>
    </source>
</evidence>
<evidence type="ECO:0000313" key="2">
    <source>
        <dbReference type="EMBL" id="SMR03374.1"/>
    </source>
</evidence>
<dbReference type="Proteomes" id="UP000195877">
    <property type="component" value="Chromosome 1"/>
</dbReference>
<dbReference type="EMBL" id="LT853885">
    <property type="protein sequence ID" value="SMR03374.1"/>
    <property type="molecule type" value="Genomic_DNA"/>
</dbReference>
<sequence>MIISPPFLIARNATEAEDSWLARAMPLADSGTYPVSELLGWHGGIHLRAPSAGTGTEPIRAIADGTIAYVRQPTQQSDSHALNYLGWTDDGCVVLQHDTSIGADDTTETDTPRVS</sequence>
<proteinExistence type="predicted"/>
<protein>
    <submittedName>
        <fullName evidence="2">Uncharacterized protein</fullName>
    </submittedName>
</protein>
<reference evidence="2 4" key="1">
    <citation type="submission" date="2017-05" db="EMBL/GenBank/DDBJ databases">
        <authorList>
            <person name="Song R."/>
            <person name="Chenine A.L."/>
            <person name="Ruprecht R.M."/>
        </authorList>
    </citation>
    <scope>NUCLEOTIDE SEQUENCE [LARGE SCALE GENOMIC DNA]</scope>
    <source>
        <strain evidence="2">PD5205</strain>
    </source>
</reference>
<name>A0A1Y6HIP3_9XANT</name>
<organism evidence="2 4">
    <name type="scientific">Xanthomonas fragariae</name>
    <dbReference type="NCBI Taxonomy" id="48664"/>
    <lineage>
        <taxon>Bacteria</taxon>
        <taxon>Pseudomonadati</taxon>
        <taxon>Pseudomonadota</taxon>
        <taxon>Gammaproteobacteria</taxon>
        <taxon>Lysobacterales</taxon>
        <taxon>Lysobacteraceae</taxon>
        <taxon>Xanthomonas</taxon>
    </lineage>
</organism>
<evidence type="ECO:0000313" key="4">
    <source>
        <dbReference type="Proteomes" id="UP000195953"/>
    </source>
</evidence>
<dbReference type="InterPro" id="IPR011055">
    <property type="entry name" value="Dup_hybrid_motif"/>
</dbReference>
<keyword evidence="3" id="KW-1185">Reference proteome</keyword>
<dbReference type="GeneID" id="61896466"/>
<reference evidence="1 3" key="2">
    <citation type="submission" date="2017-05" db="EMBL/GenBank/DDBJ databases">
        <authorList>
            <person name="Blom J."/>
        </authorList>
    </citation>
    <scope>NUCLEOTIDE SEQUENCE [LARGE SCALE GENOMIC DNA]</scope>
    <source>
        <strain evidence="1">PD885</strain>
    </source>
</reference>
<accession>A0A1Y6HIP3</accession>
<dbReference type="Gene3D" id="2.70.70.10">
    <property type="entry name" value="Glucose Permease (Domain IIA)"/>
    <property type="match status" value="1"/>
</dbReference>
<evidence type="ECO:0000313" key="1">
    <source>
        <dbReference type="EMBL" id="SMQ99346.1"/>
    </source>
</evidence>
<gene>
    <name evidence="2" type="ORF">PD5205_02072</name>
    <name evidence="1" type="ORF">PD885_02103</name>
</gene>